<name>A0A9Q0JN36_9ROSI</name>
<gene>
    <name evidence="1" type="ORF">Tsubulata_047765</name>
</gene>
<sequence length="113" mass="12444">MRSSSSPKRRMPKTEWENVAVHLLATSDRVNGLELEVVESGRPVLRGSGFVFKDDWARVIQVSSHAVPLAFASCILDDGCTVDIDDFVKEIVNGFNGVSTDDESHDEPRVISV</sequence>
<dbReference type="EMBL" id="JAKUCV010000774">
    <property type="protein sequence ID" value="KAJ4848866.1"/>
    <property type="molecule type" value="Genomic_DNA"/>
</dbReference>
<dbReference type="Proteomes" id="UP001141552">
    <property type="component" value="Unassembled WGS sequence"/>
</dbReference>
<accession>A0A9Q0JN36</accession>
<keyword evidence="2" id="KW-1185">Reference proteome</keyword>
<proteinExistence type="predicted"/>
<dbReference type="AlphaFoldDB" id="A0A9Q0JN36"/>
<comment type="caution">
    <text evidence="1">The sequence shown here is derived from an EMBL/GenBank/DDBJ whole genome shotgun (WGS) entry which is preliminary data.</text>
</comment>
<protein>
    <submittedName>
        <fullName evidence="1">Uncharacterized protein</fullName>
    </submittedName>
</protein>
<reference evidence="1" key="2">
    <citation type="journal article" date="2023" name="Plants (Basel)">
        <title>Annotation of the Turnera subulata (Passifloraceae) Draft Genome Reveals the S-Locus Evolved after the Divergence of Turneroideae from Passifloroideae in a Stepwise Manner.</title>
        <authorList>
            <person name="Henning P.M."/>
            <person name="Roalson E.H."/>
            <person name="Mir W."/>
            <person name="McCubbin A.G."/>
            <person name="Shore J.S."/>
        </authorList>
    </citation>
    <scope>NUCLEOTIDE SEQUENCE</scope>
    <source>
        <strain evidence="1">F60SS</strain>
    </source>
</reference>
<dbReference type="OrthoDB" id="6372431at2759"/>
<organism evidence="1 2">
    <name type="scientific">Turnera subulata</name>
    <dbReference type="NCBI Taxonomy" id="218843"/>
    <lineage>
        <taxon>Eukaryota</taxon>
        <taxon>Viridiplantae</taxon>
        <taxon>Streptophyta</taxon>
        <taxon>Embryophyta</taxon>
        <taxon>Tracheophyta</taxon>
        <taxon>Spermatophyta</taxon>
        <taxon>Magnoliopsida</taxon>
        <taxon>eudicotyledons</taxon>
        <taxon>Gunneridae</taxon>
        <taxon>Pentapetalae</taxon>
        <taxon>rosids</taxon>
        <taxon>fabids</taxon>
        <taxon>Malpighiales</taxon>
        <taxon>Passifloraceae</taxon>
        <taxon>Turnera</taxon>
    </lineage>
</organism>
<evidence type="ECO:0000313" key="1">
    <source>
        <dbReference type="EMBL" id="KAJ4848866.1"/>
    </source>
</evidence>
<evidence type="ECO:0000313" key="2">
    <source>
        <dbReference type="Proteomes" id="UP001141552"/>
    </source>
</evidence>
<reference evidence="1" key="1">
    <citation type="submission" date="2022-02" db="EMBL/GenBank/DDBJ databases">
        <authorList>
            <person name="Henning P.M."/>
            <person name="McCubbin A.G."/>
            <person name="Shore J.S."/>
        </authorList>
    </citation>
    <scope>NUCLEOTIDE SEQUENCE</scope>
    <source>
        <strain evidence="1">F60SS</strain>
        <tissue evidence="1">Leaves</tissue>
    </source>
</reference>